<accession>A0AAD5JT60</accession>
<comment type="caution">
    <text evidence="2">The sequence shown here is derived from an EMBL/GenBank/DDBJ whole genome shotgun (WGS) entry which is preliminary data.</text>
</comment>
<reference evidence="2" key="1">
    <citation type="journal article" date="2022" name="IScience">
        <title>Evolution of zygomycete secretomes and the origins of terrestrial fungal ecologies.</title>
        <authorList>
            <person name="Chang Y."/>
            <person name="Wang Y."/>
            <person name="Mondo S."/>
            <person name="Ahrendt S."/>
            <person name="Andreopoulos W."/>
            <person name="Barry K."/>
            <person name="Beard J."/>
            <person name="Benny G.L."/>
            <person name="Blankenship S."/>
            <person name="Bonito G."/>
            <person name="Cuomo C."/>
            <person name="Desiro A."/>
            <person name="Gervers K.A."/>
            <person name="Hundley H."/>
            <person name="Kuo A."/>
            <person name="LaButti K."/>
            <person name="Lang B.F."/>
            <person name="Lipzen A."/>
            <person name="O'Donnell K."/>
            <person name="Pangilinan J."/>
            <person name="Reynolds N."/>
            <person name="Sandor L."/>
            <person name="Smith M.E."/>
            <person name="Tsang A."/>
            <person name="Grigoriev I.V."/>
            <person name="Stajich J.E."/>
            <person name="Spatafora J.W."/>
        </authorList>
    </citation>
    <scope>NUCLEOTIDE SEQUENCE</scope>
    <source>
        <strain evidence="2">RSA 2281</strain>
    </source>
</reference>
<evidence type="ECO:0000313" key="2">
    <source>
        <dbReference type="EMBL" id="KAI9253401.1"/>
    </source>
</evidence>
<reference evidence="2" key="2">
    <citation type="submission" date="2023-02" db="EMBL/GenBank/DDBJ databases">
        <authorList>
            <consortium name="DOE Joint Genome Institute"/>
            <person name="Mondo S.J."/>
            <person name="Chang Y."/>
            <person name="Wang Y."/>
            <person name="Ahrendt S."/>
            <person name="Andreopoulos W."/>
            <person name="Barry K."/>
            <person name="Beard J."/>
            <person name="Benny G.L."/>
            <person name="Blankenship S."/>
            <person name="Bonito G."/>
            <person name="Cuomo C."/>
            <person name="Desiro A."/>
            <person name="Gervers K.A."/>
            <person name="Hundley H."/>
            <person name="Kuo A."/>
            <person name="LaButti K."/>
            <person name="Lang B.F."/>
            <person name="Lipzen A."/>
            <person name="O'Donnell K."/>
            <person name="Pangilinan J."/>
            <person name="Reynolds N."/>
            <person name="Sandor L."/>
            <person name="Smith M.W."/>
            <person name="Tsang A."/>
            <person name="Grigoriev I.V."/>
            <person name="Stajich J.E."/>
            <person name="Spatafora J.W."/>
        </authorList>
    </citation>
    <scope>NUCLEOTIDE SEQUENCE</scope>
    <source>
        <strain evidence="2">RSA 2281</strain>
    </source>
</reference>
<keyword evidence="3" id="KW-1185">Reference proteome</keyword>
<sequence>MPEFNKHSTGPSDAAPQPHRCNGHLEDVLEGVSSWPMDVAKPFSLFLQCIKSQPGQEPVRYSQQKNHSNNNNVTLIVDPNSTS</sequence>
<dbReference type="AlphaFoldDB" id="A0AAD5JT60"/>
<name>A0AAD5JT60_9FUNG</name>
<organism evidence="2 3">
    <name type="scientific">Phascolomyces articulosus</name>
    <dbReference type="NCBI Taxonomy" id="60185"/>
    <lineage>
        <taxon>Eukaryota</taxon>
        <taxon>Fungi</taxon>
        <taxon>Fungi incertae sedis</taxon>
        <taxon>Mucoromycota</taxon>
        <taxon>Mucoromycotina</taxon>
        <taxon>Mucoromycetes</taxon>
        <taxon>Mucorales</taxon>
        <taxon>Lichtheimiaceae</taxon>
        <taxon>Phascolomyces</taxon>
    </lineage>
</organism>
<gene>
    <name evidence="2" type="ORF">BDA99DRAFT_519672</name>
</gene>
<proteinExistence type="predicted"/>
<feature type="region of interest" description="Disordered" evidence="1">
    <location>
        <begin position="1"/>
        <end position="22"/>
    </location>
</feature>
<evidence type="ECO:0000256" key="1">
    <source>
        <dbReference type="SAM" id="MobiDB-lite"/>
    </source>
</evidence>
<dbReference type="EMBL" id="JAIXMP010000026">
    <property type="protein sequence ID" value="KAI9253401.1"/>
    <property type="molecule type" value="Genomic_DNA"/>
</dbReference>
<protein>
    <submittedName>
        <fullName evidence="2">Uncharacterized protein</fullName>
    </submittedName>
</protein>
<evidence type="ECO:0000313" key="3">
    <source>
        <dbReference type="Proteomes" id="UP001209540"/>
    </source>
</evidence>
<dbReference type="Proteomes" id="UP001209540">
    <property type="component" value="Unassembled WGS sequence"/>
</dbReference>
<feature type="region of interest" description="Disordered" evidence="1">
    <location>
        <begin position="60"/>
        <end position="83"/>
    </location>
</feature>